<organism evidence="1 2">
    <name type="scientific">Flagellimonas aequoris</name>
    <dbReference type="NCBI Taxonomy" id="2306997"/>
    <lineage>
        <taxon>Bacteria</taxon>
        <taxon>Pseudomonadati</taxon>
        <taxon>Bacteroidota</taxon>
        <taxon>Flavobacteriia</taxon>
        <taxon>Flavobacteriales</taxon>
        <taxon>Flavobacteriaceae</taxon>
        <taxon>Flagellimonas</taxon>
    </lineage>
</organism>
<reference evidence="1 2" key="1">
    <citation type="submission" date="2018-08" db="EMBL/GenBank/DDBJ databases">
        <title>Proposal of Muricauda 72 sp.nov. and Muricauda NH166 sp.nov., isolated from seawater.</title>
        <authorList>
            <person name="Cheng H."/>
            <person name="Wu Y.-H."/>
            <person name="Guo L.-L."/>
            <person name="Xu X.-W."/>
        </authorList>
    </citation>
    <scope>NUCLEOTIDE SEQUENCE [LARGE SCALE GENOMIC DNA]</scope>
    <source>
        <strain evidence="1 2">NH166</strain>
    </source>
</reference>
<name>A0A418N4Y2_9FLAO</name>
<dbReference type="Proteomes" id="UP000284189">
    <property type="component" value="Unassembled WGS sequence"/>
</dbReference>
<evidence type="ECO:0000313" key="2">
    <source>
        <dbReference type="Proteomes" id="UP000284189"/>
    </source>
</evidence>
<accession>A0A418N4Y2</accession>
<sequence length="353" mass="41645">MIYLQLNPLTNNTKMEIKNIFLHHIDVANSLITEIKVIEDSANLNTYIESLVKDILDNPNRRFYNWKDGDTEVKNSLDPLKEIGNESEKYALNNAKRLLEKESKAQEQVNKMNVEMQKGSLLHLSIESDGTHKTIICKVEHDEVMNEVNFEYIRGLNTRKKLFKAILIYYNSNGQIEHNYVHDKNSSKYWWDDFLELEPIITDDDNTENSLNEIDKCLTRYRKKYYVDYLILRNSFLGHFRNRDTLNFSDLVNDVFKNYTPLNKQFPKDRLLASINKLPEKNLFDTTFNIAKNKINKRKKTSIRLASNLFLNIDDFVENLKNLIDLEQKNGNKYVRIKSEDGYDKLEDLLNKL</sequence>
<protein>
    <recommendedName>
        <fullName evidence="3">Nucleoid-associated protein</fullName>
    </recommendedName>
</protein>
<proteinExistence type="predicted"/>
<evidence type="ECO:0008006" key="3">
    <source>
        <dbReference type="Google" id="ProtNLM"/>
    </source>
</evidence>
<evidence type="ECO:0000313" key="1">
    <source>
        <dbReference type="EMBL" id="RIV68954.1"/>
    </source>
</evidence>
<dbReference type="EMBL" id="QXFJ01000030">
    <property type="protein sequence ID" value="RIV68954.1"/>
    <property type="molecule type" value="Genomic_DNA"/>
</dbReference>
<dbReference type="AlphaFoldDB" id="A0A418N4Y2"/>
<gene>
    <name evidence="1" type="ORF">D2U88_17485</name>
</gene>
<comment type="caution">
    <text evidence="1">The sequence shown here is derived from an EMBL/GenBank/DDBJ whole genome shotgun (WGS) entry which is preliminary data.</text>
</comment>